<dbReference type="GO" id="GO:0001653">
    <property type="term" value="F:peptide receptor activity"/>
    <property type="evidence" value="ECO:0000318"/>
    <property type="project" value="GO_Central"/>
</dbReference>
<dbReference type="SMART" id="SM00091">
    <property type="entry name" value="PAS"/>
    <property type="match status" value="1"/>
</dbReference>
<evidence type="ECO:0000256" key="6">
    <source>
        <dbReference type="ARBA" id="ARBA00023239"/>
    </source>
</evidence>
<keyword evidence="2 9" id="KW-0812">Transmembrane</keyword>
<feature type="domain" description="Guanylate cyclase" evidence="11">
    <location>
        <begin position="491"/>
        <end position="623"/>
    </location>
</feature>
<evidence type="ECO:0000256" key="9">
    <source>
        <dbReference type="SAM" id="Phobius"/>
    </source>
</evidence>
<evidence type="ECO:0000256" key="1">
    <source>
        <dbReference type="ARBA" id="ARBA00004370"/>
    </source>
</evidence>
<dbReference type="Proteomes" id="UP000001542">
    <property type="component" value="Unassembled WGS sequence"/>
</dbReference>
<dbReference type="OrthoDB" id="1890790at2759"/>
<dbReference type="Gene3D" id="3.30.450.20">
    <property type="entry name" value="PAS domain"/>
    <property type="match status" value="1"/>
</dbReference>
<dbReference type="GO" id="GO:0006182">
    <property type="term" value="P:cGMP biosynthetic process"/>
    <property type="evidence" value="ECO:0000318"/>
    <property type="project" value="GO_Central"/>
</dbReference>
<feature type="transmembrane region" description="Helical" evidence="9">
    <location>
        <begin position="241"/>
        <end position="262"/>
    </location>
</feature>
<dbReference type="PANTHER" id="PTHR11920:SF335">
    <property type="entry name" value="GUANYLATE CYCLASE"/>
    <property type="match status" value="1"/>
</dbReference>
<dbReference type="InterPro" id="IPR050401">
    <property type="entry name" value="Cyclic_nucleotide_synthase"/>
</dbReference>
<dbReference type="Pfam" id="PF00211">
    <property type="entry name" value="Guanylate_cyc"/>
    <property type="match status" value="1"/>
</dbReference>
<dbReference type="PANTHER" id="PTHR11920">
    <property type="entry name" value="GUANYLYL CYCLASE"/>
    <property type="match status" value="1"/>
</dbReference>
<dbReference type="PROSITE" id="PS50112">
    <property type="entry name" value="PAS"/>
    <property type="match status" value="1"/>
</dbReference>
<dbReference type="AlphaFoldDB" id="A2DXM9"/>
<feature type="coiled-coil region" evidence="7">
    <location>
        <begin position="439"/>
        <end position="466"/>
    </location>
</feature>
<dbReference type="VEuPathDB" id="TrichDB:TVAGG3_0047710"/>
<evidence type="ECO:0000256" key="5">
    <source>
        <dbReference type="ARBA" id="ARBA00023136"/>
    </source>
</evidence>
<dbReference type="GO" id="GO:0007168">
    <property type="term" value="P:receptor guanylyl cyclase signaling pathway"/>
    <property type="evidence" value="ECO:0000318"/>
    <property type="project" value="GO_Central"/>
</dbReference>
<dbReference type="GO" id="GO:0000166">
    <property type="term" value="F:nucleotide binding"/>
    <property type="evidence" value="ECO:0007669"/>
    <property type="project" value="UniProtKB-KW"/>
</dbReference>
<dbReference type="InterPro" id="IPR013767">
    <property type="entry name" value="PAS_fold"/>
</dbReference>
<reference evidence="12" key="1">
    <citation type="submission" date="2006-10" db="EMBL/GenBank/DDBJ databases">
        <authorList>
            <person name="Amadeo P."/>
            <person name="Zhao Q."/>
            <person name="Wortman J."/>
            <person name="Fraser-Liggett C."/>
            <person name="Carlton J."/>
        </authorList>
    </citation>
    <scope>NUCLEOTIDE SEQUENCE</scope>
    <source>
        <strain evidence="12">G3</strain>
    </source>
</reference>
<keyword evidence="5 9" id="KW-0472">Membrane</keyword>
<keyword evidence="4 9" id="KW-1133">Transmembrane helix</keyword>
<evidence type="ECO:0000313" key="13">
    <source>
        <dbReference type="Proteomes" id="UP000001542"/>
    </source>
</evidence>
<feature type="transmembrane region" description="Helical" evidence="9">
    <location>
        <begin position="39"/>
        <end position="61"/>
    </location>
</feature>
<reference evidence="12" key="2">
    <citation type="journal article" date="2007" name="Science">
        <title>Draft genome sequence of the sexually transmitted pathogen Trichomonas vaginalis.</title>
        <authorList>
            <person name="Carlton J.M."/>
            <person name="Hirt R.P."/>
            <person name="Silva J.C."/>
            <person name="Delcher A.L."/>
            <person name="Schatz M."/>
            <person name="Zhao Q."/>
            <person name="Wortman J.R."/>
            <person name="Bidwell S.L."/>
            <person name="Alsmark U.C.M."/>
            <person name="Besteiro S."/>
            <person name="Sicheritz-Ponten T."/>
            <person name="Noel C.J."/>
            <person name="Dacks J.B."/>
            <person name="Foster P.G."/>
            <person name="Simillion C."/>
            <person name="Van de Peer Y."/>
            <person name="Miranda-Saavedra D."/>
            <person name="Barton G.J."/>
            <person name="Westrop G.D."/>
            <person name="Mueller S."/>
            <person name="Dessi D."/>
            <person name="Fiori P.L."/>
            <person name="Ren Q."/>
            <person name="Paulsen I."/>
            <person name="Zhang H."/>
            <person name="Bastida-Corcuera F.D."/>
            <person name="Simoes-Barbosa A."/>
            <person name="Brown M.T."/>
            <person name="Hayes R.D."/>
            <person name="Mukherjee M."/>
            <person name="Okumura C.Y."/>
            <person name="Schneider R."/>
            <person name="Smith A.J."/>
            <person name="Vanacova S."/>
            <person name="Villalvazo M."/>
            <person name="Haas B.J."/>
            <person name="Pertea M."/>
            <person name="Feldblyum T.V."/>
            <person name="Utterback T.R."/>
            <person name="Shu C.L."/>
            <person name="Osoegawa K."/>
            <person name="de Jong P.J."/>
            <person name="Hrdy I."/>
            <person name="Horvathova L."/>
            <person name="Zubacova Z."/>
            <person name="Dolezal P."/>
            <person name="Malik S.B."/>
            <person name="Logsdon J.M. Jr."/>
            <person name="Henze K."/>
            <person name="Gupta A."/>
            <person name="Wang C.C."/>
            <person name="Dunne R.L."/>
            <person name="Upcroft J.A."/>
            <person name="Upcroft P."/>
            <person name="White O."/>
            <person name="Salzberg S.L."/>
            <person name="Tang P."/>
            <person name="Chiu C.-H."/>
            <person name="Lee Y.-S."/>
            <person name="Embley T.M."/>
            <person name="Coombs G.H."/>
            <person name="Mottram J.C."/>
            <person name="Tachezy J."/>
            <person name="Fraser-Liggett C.M."/>
            <person name="Johnson P.J."/>
        </authorList>
    </citation>
    <scope>NUCLEOTIDE SEQUENCE [LARGE SCALE GENOMIC DNA]</scope>
    <source>
        <strain evidence="12">G3</strain>
    </source>
</reference>
<name>A2DXM9_TRIV3</name>
<dbReference type="InParanoid" id="A2DXM9"/>
<dbReference type="SMR" id="A2DXM9"/>
<dbReference type="NCBIfam" id="TIGR00229">
    <property type="entry name" value="sensory_box"/>
    <property type="match status" value="1"/>
</dbReference>
<evidence type="ECO:0000259" key="11">
    <source>
        <dbReference type="PROSITE" id="PS50125"/>
    </source>
</evidence>
<dbReference type="KEGG" id="tva:4772857"/>
<protein>
    <submittedName>
        <fullName evidence="12">Adenylate and Guanylate cyclase catalytic domain containing protein</fullName>
    </submittedName>
</protein>
<dbReference type="SMART" id="SM00044">
    <property type="entry name" value="CYCc"/>
    <property type="match status" value="1"/>
</dbReference>
<feature type="region of interest" description="Disordered" evidence="8">
    <location>
        <begin position="1"/>
        <end position="26"/>
    </location>
</feature>
<keyword evidence="13" id="KW-1185">Reference proteome</keyword>
<dbReference type="STRING" id="5722.A2DXM9"/>
<dbReference type="GO" id="GO:0005886">
    <property type="term" value="C:plasma membrane"/>
    <property type="evidence" value="ECO:0000318"/>
    <property type="project" value="GO_Central"/>
</dbReference>
<evidence type="ECO:0000256" key="3">
    <source>
        <dbReference type="ARBA" id="ARBA00022741"/>
    </source>
</evidence>
<dbReference type="InterPro" id="IPR001054">
    <property type="entry name" value="A/G_cyclase"/>
</dbReference>
<evidence type="ECO:0000256" key="2">
    <source>
        <dbReference type="ARBA" id="ARBA00022692"/>
    </source>
</evidence>
<dbReference type="SUPFAM" id="SSF55785">
    <property type="entry name" value="PYP-like sensor domain (PAS domain)"/>
    <property type="match status" value="1"/>
</dbReference>
<dbReference type="OMA" id="ATEMINF"/>
<feature type="domain" description="PAS" evidence="10">
    <location>
        <begin position="310"/>
        <end position="383"/>
    </location>
</feature>
<accession>A2DXM9</accession>
<sequence>MLTPRDTFVEASRPISTRREDQDRDTGAAYIEPNRFPRVVFPILVLLNSIATAILWLIMFIGMKATNNNYKNLSYWAQLSSMRFPSVVQTLSLAYLAAILNAQGPTPYIDSATIQGLMIASLNVAEEANYKLTVNAEGENPINKFSDYIDKLHYDPTCEVNITDSETSTHDAYHCLSGDMLFMIFNKLVRDVYLDLGTGMPILSYPSFINLEHIAIYHLLPILENVNDYIIEESTTLDNTYADITTVLMVVNIVLALVFFILEQLDLRNLQESFGVFRILMSRIPPSQVISNPSLLNLIIGKTKSTRIQQLSAESAVIDSSPSAIFSLSSELTIEAMNSAASSMFGYTPEQLLGQALCSLIPMSQNSNTATTTTTLSQTQTTNELSPNDRLYRQAQLMKQNQAAMTYTSKIRGLKDDGTEIVLESTLLCMNRGMAFALIANDQTQIERQMRQVEEAKKSAERLLNQILPPMIVQKMNAGETEISFTVNSATIIFIDIQKFSDYAATLTARQIMQNLGRIFNYYDELVPKFPTLIKIKLIGDVYMAAAGLFNPDVSPDVHATEMINFAIGCLHGLEEANEILEASLSVRIGINTGGPIIAGVLGIDKPLFDIIGDPINVASRLQSTDIPNMIQISQATYDLIKDKGFNVAERGKIFLKGKGEQMAYIITPPERQRVISAQTIPSQLSVGALPTAEEI</sequence>
<feature type="compositionally biased region" description="Basic and acidic residues" evidence="8">
    <location>
        <begin position="17"/>
        <end position="26"/>
    </location>
</feature>
<dbReference type="GO" id="GO:0004383">
    <property type="term" value="F:guanylate cyclase activity"/>
    <property type="evidence" value="ECO:0000318"/>
    <property type="project" value="GO_Central"/>
</dbReference>
<dbReference type="Pfam" id="PF00989">
    <property type="entry name" value="PAS"/>
    <property type="match status" value="1"/>
</dbReference>
<dbReference type="eggNOG" id="KOG4171">
    <property type="taxonomic scope" value="Eukaryota"/>
</dbReference>
<dbReference type="PROSITE" id="PS50125">
    <property type="entry name" value="GUANYLATE_CYCLASE_2"/>
    <property type="match status" value="1"/>
</dbReference>
<dbReference type="CDD" id="cd00130">
    <property type="entry name" value="PAS"/>
    <property type="match status" value="1"/>
</dbReference>
<keyword evidence="3" id="KW-0547">Nucleotide-binding</keyword>
<evidence type="ECO:0000256" key="7">
    <source>
        <dbReference type="SAM" id="Coils"/>
    </source>
</evidence>
<dbReference type="SUPFAM" id="SSF55073">
    <property type="entry name" value="Nucleotide cyclase"/>
    <property type="match status" value="1"/>
</dbReference>
<dbReference type="VEuPathDB" id="TrichDB:TVAG_411240"/>
<dbReference type="Gene3D" id="3.30.70.1230">
    <property type="entry name" value="Nucleotide cyclase"/>
    <property type="match status" value="1"/>
</dbReference>
<dbReference type="InterPro" id="IPR035965">
    <property type="entry name" value="PAS-like_dom_sf"/>
</dbReference>
<gene>
    <name evidence="12" type="ORF">TVAG_411240</name>
</gene>
<dbReference type="InterPro" id="IPR000014">
    <property type="entry name" value="PAS"/>
</dbReference>
<evidence type="ECO:0000256" key="4">
    <source>
        <dbReference type="ARBA" id="ARBA00022989"/>
    </source>
</evidence>
<dbReference type="GO" id="GO:0006355">
    <property type="term" value="P:regulation of DNA-templated transcription"/>
    <property type="evidence" value="ECO:0007669"/>
    <property type="project" value="InterPro"/>
</dbReference>
<keyword evidence="7" id="KW-0175">Coiled coil</keyword>
<dbReference type="EMBL" id="DS113264">
    <property type="protein sequence ID" value="EAY14858.1"/>
    <property type="molecule type" value="Genomic_DNA"/>
</dbReference>
<dbReference type="InterPro" id="IPR029787">
    <property type="entry name" value="Nucleotide_cyclase"/>
</dbReference>
<evidence type="ECO:0000259" key="10">
    <source>
        <dbReference type="PROSITE" id="PS50112"/>
    </source>
</evidence>
<evidence type="ECO:0000256" key="8">
    <source>
        <dbReference type="SAM" id="MobiDB-lite"/>
    </source>
</evidence>
<keyword evidence="6" id="KW-0456">Lyase</keyword>
<comment type="subcellular location">
    <subcellularLocation>
        <location evidence="1">Membrane</location>
    </subcellularLocation>
</comment>
<proteinExistence type="predicted"/>
<evidence type="ECO:0000313" key="12">
    <source>
        <dbReference type="EMBL" id="EAY14858.1"/>
    </source>
</evidence>
<dbReference type="GO" id="GO:0035556">
    <property type="term" value="P:intracellular signal transduction"/>
    <property type="evidence" value="ECO:0007669"/>
    <property type="project" value="InterPro"/>
</dbReference>
<dbReference type="RefSeq" id="XP_001327081.1">
    <property type="nucleotide sequence ID" value="XM_001327046.1"/>
</dbReference>
<organism evidence="12 13">
    <name type="scientific">Trichomonas vaginalis (strain ATCC PRA-98 / G3)</name>
    <dbReference type="NCBI Taxonomy" id="412133"/>
    <lineage>
        <taxon>Eukaryota</taxon>
        <taxon>Metamonada</taxon>
        <taxon>Parabasalia</taxon>
        <taxon>Trichomonadida</taxon>
        <taxon>Trichomonadidae</taxon>
        <taxon>Trichomonas</taxon>
    </lineage>
</organism>
<dbReference type="CDD" id="cd07302">
    <property type="entry name" value="CHD"/>
    <property type="match status" value="1"/>
</dbReference>